<dbReference type="Proteomes" id="UP000267029">
    <property type="component" value="Unassembled WGS sequence"/>
</dbReference>
<evidence type="ECO:0000256" key="1">
    <source>
        <dbReference type="ARBA" id="ARBA00004123"/>
    </source>
</evidence>
<dbReference type="AlphaFoldDB" id="A0A0R3U3P1"/>
<evidence type="ECO:0000256" key="4">
    <source>
        <dbReference type="ARBA" id="ARBA00023155"/>
    </source>
</evidence>
<dbReference type="InterPro" id="IPR008422">
    <property type="entry name" value="KN_HD"/>
</dbReference>
<feature type="DNA-binding region" description="Homeobox" evidence="6">
    <location>
        <begin position="191"/>
        <end position="253"/>
    </location>
</feature>
<evidence type="ECO:0000259" key="8">
    <source>
        <dbReference type="PROSITE" id="PS50071"/>
    </source>
</evidence>
<dbReference type="SUPFAM" id="SSF46689">
    <property type="entry name" value="Homeodomain-like"/>
    <property type="match status" value="1"/>
</dbReference>
<feature type="compositionally biased region" description="Polar residues" evidence="7">
    <location>
        <begin position="458"/>
        <end position="470"/>
    </location>
</feature>
<dbReference type="EMBL" id="UXSR01000137">
    <property type="protein sequence ID" value="VDD75202.1"/>
    <property type="molecule type" value="Genomic_DNA"/>
</dbReference>
<keyword evidence="5 6" id="KW-0539">Nucleus</keyword>
<feature type="compositionally biased region" description="Low complexity" evidence="7">
    <location>
        <begin position="62"/>
        <end position="78"/>
    </location>
</feature>
<keyword evidence="3 6" id="KW-0238">DNA-binding</keyword>
<feature type="region of interest" description="Disordered" evidence="7">
    <location>
        <begin position="1"/>
        <end position="89"/>
    </location>
</feature>
<dbReference type="GO" id="GO:0000981">
    <property type="term" value="F:DNA-binding transcription factor activity, RNA polymerase II-specific"/>
    <property type="evidence" value="ECO:0007669"/>
    <property type="project" value="InterPro"/>
</dbReference>
<dbReference type="InterPro" id="IPR017970">
    <property type="entry name" value="Homeobox_CS"/>
</dbReference>
<dbReference type="FunFam" id="1.10.10.60:FF:000003">
    <property type="entry name" value="Iroquois-class homeobox protein IRX"/>
    <property type="match status" value="1"/>
</dbReference>
<dbReference type="GO" id="GO:0005634">
    <property type="term" value="C:nucleus"/>
    <property type="evidence" value="ECO:0007669"/>
    <property type="project" value="UniProtKB-SubCell"/>
</dbReference>
<dbReference type="GO" id="GO:0048468">
    <property type="term" value="P:cell development"/>
    <property type="evidence" value="ECO:0007669"/>
    <property type="project" value="TreeGrafter"/>
</dbReference>
<feature type="compositionally biased region" description="Polar residues" evidence="7">
    <location>
        <begin position="266"/>
        <end position="277"/>
    </location>
</feature>
<dbReference type="CDD" id="cd00086">
    <property type="entry name" value="homeodomain"/>
    <property type="match status" value="1"/>
</dbReference>
<organism evidence="9 10">
    <name type="scientific">Mesocestoides corti</name>
    <name type="common">Flatworm</name>
    <dbReference type="NCBI Taxonomy" id="53468"/>
    <lineage>
        <taxon>Eukaryota</taxon>
        <taxon>Metazoa</taxon>
        <taxon>Spiralia</taxon>
        <taxon>Lophotrochozoa</taxon>
        <taxon>Platyhelminthes</taxon>
        <taxon>Cestoda</taxon>
        <taxon>Eucestoda</taxon>
        <taxon>Cyclophyllidea</taxon>
        <taxon>Mesocestoididae</taxon>
        <taxon>Mesocestoides</taxon>
    </lineage>
</organism>
<feature type="compositionally biased region" description="Basic and acidic residues" evidence="7">
    <location>
        <begin position="1"/>
        <end position="13"/>
    </location>
</feature>
<dbReference type="InterPro" id="IPR001356">
    <property type="entry name" value="HD"/>
</dbReference>
<feature type="region of interest" description="Disordered" evidence="7">
    <location>
        <begin position="435"/>
        <end position="470"/>
    </location>
</feature>
<dbReference type="Pfam" id="PF05920">
    <property type="entry name" value="Homeobox_KN"/>
    <property type="match status" value="1"/>
</dbReference>
<feature type="domain" description="Homeobox" evidence="8">
    <location>
        <begin position="189"/>
        <end position="252"/>
    </location>
</feature>
<gene>
    <name evidence="9" type="ORF">MCOS_LOCUS1205</name>
</gene>
<feature type="region of interest" description="Disordered" evidence="7">
    <location>
        <begin position="261"/>
        <end position="414"/>
    </location>
</feature>
<dbReference type="PROSITE" id="PS00027">
    <property type="entry name" value="HOMEOBOX_1"/>
    <property type="match status" value="1"/>
</dbReference>
<reference evidence="9 10" key="1">
    <citation type="submission" date="2018-10" db="EMBL/GenBank/DDBJ databases">
        <authorList>
            <consortium name="Pathogen Informatics"/>
        </authorList>
    </citation>
    <scope>NUCLEOTIDE SEQUENCE [LARGE SCALE GENOMIC DNA]</scope>
</reference>
<dbReference type="SMART" id="SM00389">
    <property type="entry name" value="HOX"/>
    <property type="match status" value="1"/>
</dbReference>
<evidence type="ECO:0000256" key="2">
    <source>
        <dbReference type="ARBA" id="ARBA00008446"/>
    </source>
</evidence>
<keyword evidence="10" id="KW-1185">Reference proteome</keyword>
<proteinExistence type="inferred from homology"/>
<evidence type="ECO:0000313" key="9">
    <source>
        <dbReference type="EMBL" id="VDD75202.1"/>
    </source>
</evidence>
<comment type="similarity">
    <text evidence="2">Belongs to the TALE/IRO homeobox family.</text>
</comment>
<sequence length="470" mass="52112">MDVSPDFHRRNWHLEASAPDQELKPLLLSPKPPIEVSQASSYKSHARDRLSYGDGSLLEDTGQFSTSSSSGSGEHPSGMVLSSPEGTFPNQFTTWEDPTCPPGCSFEVGPPHPGLPVHVSSTKLPAMTGCQLPPLQQSPSALSGWPPCLPCAQAALHHRQTLQPLQSEPGLRNYHVERPLMREGTEGIGGAPSRRKNVTRESTSILKAWLQGHIQNPYPTKGEKIMLAIITKMTLTQVSTWFANARRRLKKENRMTWMPCTRPENIKQTSTPPTLEDTQAREEGESEKSKLNINQGVHRRGREGATFESQTSPQSSWDSLNSLWQRPRHDDTPDGGQIRQPSESQQHCRPQHHPPHPQFPAWSWPSVPLPQLLSHHPEESPYPPPYHTSAEGSQTYSGGGYEGGVQSATRSPSARSQLYHLPALRTPGEEFVVKEDPGERNHSLTDIHSPNLLEGHNDQGNQDMKSNCIL</sequence>
<feature type="compositionally biased region" description="Polar residues" evidence="7">
    <location>
        <begin position="307"/>
        <end position="324"/>
    </location>
</feature>
<comment type="subcellular location">
    <subcellularLocation>
        <location evidence="1 6">Nucleus</location>
    </subcellularLocation>
</comment>
<accession>A0A0R3U3P1</accession>
<keyword evidence="4 6" id="KW-0371">Homeobox</keyword>
<evidence type="ECO:0000256" key="3">
    <source>
        <dbReference type="ARBA" id="ARBA00023125"/>
    </source>
</evidence>
<evidence type="ECO:0000256" key="6">
    <source>
        <dbReference type="PROSITE-ProRule" id="PRU00108"/>
    </source>
</evidence>
<dbReference type="GO" id="GO:0030182">
    <property type="term" value="P:neuron differentiation"/>
    <property type="evidence" value="ECO:0007669"/>
    <property type="project" value="TreeGrafter"/>
</dbReference>
<dbReference type="Gene3D" id="1.10.10.60">
    <property type="entry name" value="Homeodomain-like"/>
    <property type="match status" value="1"/>
</dbReference>
<dbReference type="PROSITE" id="PS50071">
    <property type="entry name" value="HOMEOBOX_2"/>
    <property type="match status" value="1"/>
</dbReference>
<evidence type="ECO:0000256" key="5">
    <source>
        <dbReference type="ARBA" id="ARBA00023242"/>
    </source>
</evidence>
<dbReference type="PANTHER" id="PTHR11211">
    <property type="entry name" value="IROQUOIS-CLASS HOMEODOMAIN PROTEIN IRX"/>
    <property type="match status" value="1"/>
</dbReference>
<name>A0A0R3U3P1_MESCO</name>
<protein>
    <recommendedName>
        <fullName evidence="8">Homeobox domain-containing protein</fullName>
    </recommendedName>
</protein>
<dbReference type="InterPro" id="IPR009057">
    <property type="entry name" value="Homeodomain-like_sf"/>
</dbReference>
<evidence type="ECO:0000313" key="10">
    <source>
        <dbReference type="Proteomes" id="UP000267029"/>
    </source>
</evidence>
<dbReference type="OrthoDB" id="5399138at2759"/>
<dbReference type="GO" id="GO:0000978">
    <property type="term" value="F:RNA polymerase II cis-regulatory region sequence-specific DNA binding"/>
    <property type="evidence" value="ECO:0007669"/>
    <property type="project" value="TreeGrafter"/>
</dbReference>
<evidence type="ECO:0000256" key="7">
    <source>
        <dbReference type="SAM" id="MobiDB-lite"/>
    </source>
</evidence>
<dbReference type="PANTHER" id="PTHR11211:SF40">
    <property type="entry name" value="MIRROR, ISOFORM C"/>
    <property type="match status" value="1"/>
</dbReference>
<feature type="compositionally biased region" description="Basic and acidic residues" evidence="7">
    <location>
        <begin position="435"/>
        <end position="445"/>
    </location>
</feature>
<dbReference type="STRING" id="53468.A0A0R3U3P1"/>
<feature type="compositionally biased region" description="Basic and acidic residues" evidence="7">
    <location>
        <begin position="278"/>
        <end position="290"/>
    </location>
</feature>